<evidence type="ECO:0000259" key="3">
    <source>
        <dbReference type="Pfam" id="PF23771"/>
    </source>
</evidence>
<evidence type="ECO:0000313" key="5">
    <source>
        <dbReference type="Proteomes" id="UP000664731"/>
    </source>
</evidence>
<protein>
    <submittedName>
        <fullName evidence="4">DUF2786 domain-containing protein</fullName>
    </submittedName>
</protein>
<dbReference type="Proteomes" id="UP000664731">
    <property type="component" value="Unassembled WGS sequence"/>
</dbReference>
<evidence type="ECO:0000256" key="1">
    <source>
        <dbReference type="SAM" id="MobiDB-lite"/>
    </source>
</evidence>
<organism evidence="4 5">
    <name type="scientific">Comamonas denitrificans</name>
    <dbReference type="NCBI Taxonomy" id="117506"/>
    <lineage>
        <taxon>Bacteria</taxon>
        <taxon>Pseudomonadati</taxon>
        <taxon>Pseudomonadota</taxon>
        <taxon>Betaproteobacteria</taxon>
        <taxon>Burkholderiales</taxon>
        <taxon>Comamonadaceae</taxon>
        <taxon>Comamonas</taxon>
    </lineage>
</organism>
<dbReference type="Pfam" id="PF10979">
    <property type="entry name" value="DUF2786"/>
    <property type="match status" value="1"/>
</dbReference>
<dbReference type="Pfam" id="PF23771">
    <property type="entry name" value="DUF7168"/>
    <property type="match status" value="1"/>
</dbReference>
<keyword evidence="5" id="KW-1185">Reference proteome</keyword>
<dbReference type="PIRSF" id="PIRSF028111">
    <property type="entry name" value="UCP028111"/>
    <property type="match status" value="1"/>
</dbReference>
<dbReference type="InterPro" id="IPR024498">
    <property type="entry name" value="DUF2786"/>
</dbReference>
<dbReference type="AlphaFoldDB" id="A0A939KES1"/>
<feature type="region of interest" description="Disordered" evidence="1">
    <location>
        <begin position="190"/>
        <end position="236"/>
    </location>
</feature>
<dbReference type="InterPro" id="IPR016868">
    <property type="entry name" value="Phage_B3_Orf5"/>
</dbReference>
<accession>A0A939KES1</accession>
<sequence>MTRDEALKKIKKCLALAASANPHESAAAMRQAQKLMEQFQVDATDPLLHGVTEREAQAPSASMVDWEVALARMVANAFGCELFAQGRAKMLPSLRQRKTINYVFIGVGVQPECAQYAYAVLSRQCAKDRRAHMGKQPKTCLPKTRVARGDTYAMGWLAGVKSKLQAFANTPEDEAAIAAYKEDRCADMADAKPKNRTSGKNIKPTDFHQGHSAGKTASLHHGVAGGQPQALIGSAA</sequence>
<proteinExistence type="predicted"/>
<name>A0A939KES1_9BURK</name>
<comment type="caution">
    <text evidence="4">The sequence shown here is derived from an EMBL/GenBank/DDBJ whole genome shotgun (WGS) entry which is preliminary data.</text>
</comment>
<dbReference type="InterPro" id="IPR055592">
    <property type="entry name" value="DUF7168"/>
</dbReference>
<reference evidence="4" key="1">
    <citation type="submission" date="2021-03" db="EMBL/GenBank/DDBJ databases">
        <title>Comamonas denitrificans.</title>
        <authorList>
            <person name="Finster K."/>
        </authorList>
    </citation>
    <scope>NUCLEOTIDE SEQUENCE</scope>
    <source>
        <strain evidence="4">MM2021_4</strain>
    </source>
</reference>
<feature type="domain" description="DUF2786" evidence="2">
    <location>
        <begin position="6"/>
        <end position="42"/>
    </location>
</feature>
<gene>
    <name evidence="4" type="ORF">J1777_12980</name>
</gene>
<dbReference type="EMBL" id="JAFNME010000041">
    <property type="protein sequence ID" value="MBO1250729.1"/>
    <property type="molecule type" value="Genomic_DNA"/>
</dbReference>
<dbReference type="RefSeq" id="WP_207576119.1">
    <property type="nucleotide sequence ID" value="NZ_JAFNME010000041.1"/>
</dbReference>
<feature type="domain" description="DUF7168" evidence="3">
    <location>
        <begin position="60"/>
        <end position="196"/>
    </location>
</feature>
<evidence type="ECO:0000313" key="4">
    <source>
        <dbReference type="EMBL" id="MBO1250729.1"/>
    </source>
</evidence>
<evidence type="ECO:0000259" key="2">
    <source>
        <dbReference type="Pfam" id="PF10979"/>
    </source>
</evidence>